<keyword evidence="2" id="KW-1185">Reference proteome</keyword>
<dbReference type="EMBL" id="MU275916">
    <property type="protein sequence ID" value="KAI0046844.1"/>
    <property type="molecule type" value="Genomic_DNA"/>
</dbReference>
<dbReference type="Proteomes" id="UP000814033">
    <property type="component" value="Unassembled WGS sequence"/>
</dbReference>
<protein>
    <submittedName>
        <fullName evidence="1">Uncharacterized protein</fullName>
    </submittedName>
</protein>
<evidence type="ECO:0000313" key="1">
    <source>
        <dbReference type="EMBL" id="KAI0046844.1"/>
    </source>
</evidence>
<name>A0ACB8RS61_9AGAM</name>
<organism evidence="1 2">
    <name type="scientific">Auriscalpium vulgare</name>
    <dbReference type="NCBI Taxonomy" id="40419"/>
    <lineage>
        <taxon>Eukaryota</taxon>
        <taxon>Fungi</taxon>
        <taxon>Dikarya</taxon>
        <taxon>Basidiomycota</taxon>
        <taxon>Agaricomycotina</taxon>
        <taxon>Agaricomycetes</taxon>
        <taxon>Russulales</taxon>
        <taxon>Auriscalpiaceae</taxon>
        <taxon>Auriscalpium</taxon>
    </lineage>
</organism>
<accession>A0ACB8RS61</accession>
<reference evidence="1" key="2">
    <citation type="journal article" date="2022" name="New Phytol.">
        <title>Evolutionary transition to the ectomycorrhizal habit in the genomes of a hyperdiverse lineage of mushroom-forming fungi.</title>
        <authorList>
            <person name="Looney B."/>
            <person name="Miyauchi S."/>
            <person name="Morin E."/>
            <person name="Drula E."/>
            <person name="Courty P.E."/>
            <person name="Kohler A."/>
            <person name="Kuo A."/>
            <person name="LaButti K."/>
            <person name="Pangilinan J."/>
            <person name="Lipzen A."/>
            <person name="Riley R."/>
            <person name="Andreopoulos W."/>
            <person name="He G."/>
            <person name="Johnson J."/>
            <person name="Nolan M."/>
            <person name="Tritt A."/>
            <person name="Barry K.W."/>
            <person name="Grigoriev I.V."/>
            <person name="Nagy L.G."/>
            <person name="Hibbett D."/>
            <person name="Henrissat B."/>
            <person name="Matheny P.B."/>
            <person name="Labbe J."/>
            <person name="Martin F.M."/>
        </authorList>
    </citation>
    <scope>NUCLEOTIDE SEQUENCE</scope>
    <source>
        <strain evidence="1">FP105234-sp</strain>
    </source>
</reference>
<reference evidence="1" key="1">
    <citation type="submission" date="2021-02" db="EMBL/GenBank/DDBJ databases">
        <authorList>
            <consortium name="DOE Joint Genome Institute"/>
            <person name="Ahrendt S."/>
            <person name="Looney B.P."/>
            <person name="Miyauchi S."/>
            <person name="Morin E."/>
            <person name="Drula E."/>
            <person name="Courty P.E."/>
            <person name="Chicoki N."/>
            <person name="Fauchery L."/>
            <person name="Kohler A."/>
            <person name="Kuo A."/>
            <person name="Labutti K."/>
            <person name="Pangilinan J."/>
            <person name="Lipzen A."/>
            <person name="Riley R."/>
            <person name="Andreopoulos W."/>
            <person name="He G."/>
            <person name="Johnson J."/>
            <person name="Barry K.W."/>
            <person name="Grigoriev I.V."/>
            <person name="Nagy L."/>
            <person name="Hibbett D."/>
            <person name="Henrissat B."/>
            <person name="Matheny P.B."/>
            <person name="Labbe J."/>
            <person name="Martin F."/>
        </authorList>
    </citation>
    <scope>NUCLEOTIDE SEQUENCE</scope>
    <source>
        <strain evidence="1">FP105234-sp</strain>
    </source>
</reference>
<sequence length="111" mass="12428">MFLCTSIRSASSEPQFSSRRCRLRDSDAGPMACKTCQRRFHDCTATVRCHAVIRTERDGRMLMTVLMPVGRLKSTKTRPGSRATVRSDIEYDILDRTIGLYVLIGSSDGVP</sequence>
<gene>
    <name evidence="1" type="ORF">FA95DRAFT_1311826</name>
</gene>
<proteinExistence type="predicted"/>
<evidence type="ECO:0000313" key="2">
    <source>
        <dbReference type="Proteomes" id="UP000814033"/>
    </source>
</evidence>
<comment type="caution">
    <text evidence="1">The sequence shown here is derived from an EMBL/GenBank/DDBJ whole genome shotgun (WGS) entry which is preliminary data.</text>
</comment>